<feature type="region of interest" description="Disordered" evidence="1">
    <location>
        <begin position="39"/>
        <end position="65"/>
    </location>
</feature>
<evidence type="ECO:0000313" key="2">
    <source>
        <dbReference type="EMBL" id="CAL1688113.1"/>
    </source>
</evidence>
<reference evidence="2" key="1">
    <citation type="submission" date="2024-04" db="EMBL/GenBank/DDBJ databases">
        <authorList>
            <consortium name="Molecular Ecology Group"/>
        </authorList>
    </citation>
    <scope>NUCLEOTIDE SEQUENCE</scope>
</reference>
<protein>
    <submittedName>
        <fullName evidence="2">Uncharacterized protein</fullName>
    </submittedName>
</protein>
<dbReference type="EMBL" id="OZ034831">
    <property type="protein sequence ID" value="CAL1688113.1"/>
    <property type="molecule type" value="Genomic_DNA"/>
</dbReference>
<organism evidence="2 3">
    <name type="scientific">Lasius platythorax</name>
    <dbReference type="NCBI Taxonomy" id="488582"/>
    <lineage>
        <taxon>Eukaryota</taxon>
        <taxon>Metazoa</taxon>
        <taxon>Ecdysozoa</taxon>
        <taxon>Arthropoda</taxon>
        <taxon>Hexapoda</taxon>
        <taxon>Insecta</taxon>
        <taxon>Pterygota</taxon>
        <taxon>Neoptera</taxon>
        <taxon>Endopterygota</taxon>
        <taxon>Hymenoptera</taxon>
        <taxon>Apocrita</taxon>
        <taxon>Aculeata</taxon>
        <taxon>Formicoidea</taxon>
        <taxon>Formicidae</taxon>
        <taxon>Formicinae</taxon>
        <taxon>Lasius</taxon>
        <taxon>Lasius</taxon>
    </lineage>
</organism>
<proteinExistence type="predicted"/>
<accession>A0AAV2P854</accession>
<dbReference type="Proteomes" id="UP001497644">
    <property type="component" value="Chromosome 8"/>
</dbReference>
<sequence length="123" mass="14095">MFRFRVYPECTKQVDLLNPSSLVTVSAALSRPRAAKAKLRGKATNARQSGSYGNSLMGSEPGTEGRVCAGRPRHYLWKEEERGRYGMVVREWFDPTTVPRQREHRWPRFNPGQGRGYCDRCDC</sequence>
<dbReference type="AlphaFoldDB" id="A0AAV2P854"/>
<evidence type="ECO:0000313" key="3">
    <source>
        <dbReference type="Proteomes" id="UP001497644"/>
    </source>
</evidence>
<name>A0AAV2P854_9HYME</name>
<evidence type="ECO:0000256" key="1">
    <source>
        <dbReference type="SAM" id="MobiDB-lite"/>
    </source>
</evidence>
<feature type="compositionally biased region" description="Polar residues" evidence="1">
    <location>
        <begin position="45"/>
        <end position="57"/>
    </location>
</feature>
<keyword evidence="3" id="KW-1185">Reference proteome</keyword>
<gene>
    <name evidence="2" type="ORF">LPLAT_LOCUS13241</name>
</gene>